<feature type="region of interest" description="Disordered" evidence="1">
    <location>
        <begin position="1"/>
        <end position="28"/>
    </location>
</feature>
<evidence type="ECO:0000256" key="1">
    <source>
        <dbReference type="SAM" id="MobiDB-lite"/>
    </source>
</evidence>
<keyword evidence="4" id="KW-1185">Reference proteome</keyword>
<dbReference type="PANTHER" id="PTHR23272:SF184">
    <property type="entry name" value="OS03G0311250 PROTEIN"/>
    <property type="match status" value="1"/>
</dbReference>
<organism evidence="3 4">
    <name type="scientific">Daphnia galeata</name>
    <dbReference type="NCBI Taxonomy" id="27404"/>
    <lineage>
        <taxon>Eukaryota</taxon>
        <taxon>Metazoa</taxon>
        <taxon>Ecdysozoa</taxon>
        <taxon>Arthropoda</taxon>
        <taxon>Crustacea</taxon>
        <taxon>Branchiopoda</taxon>
        <taxon>Diplostraca</taxon>
        <taxon>Cladocera</taxon>
        <taxon>Anomopoda</taxon>
        <taxon>Daphniidae</taxon>
        <taxon>Daphnia</taxon>
    </lineage>
</organism>
<dbReference type="Pfam" id="PF05699">
    <property type="entry name" value="Dimer_Tnp_hAT"/>
    <property type="match status" value="1"/>
</dbReference>
<dbReference type="SUPFAM" id="SSF53098">
    <property type="entry name" value="Ribonuclease H-like"/>
    <property type="match status" value="1"/>
</dbReference>
<accession>A0A8J2S9N7</accession>
<evidence type="ECO:0000313" key="4">
    <source>
        <dbReference type="Proteomes" id="UP000789390"/>
    </source>
</evidence>
<feature type="region of interest" description="Disordered" evidence="1">
    <location>
        <begin position="287"/>
        <end position="309"/>
    </location>
</feature>
<evidence type="ECO:0000313" key="3">
    <source>
        <dbReference type="EMBL" id="CAH0113464.1"/>
    </source>
</evidence>
<dbReference type="Proteomes" id="UP000789390">
    <property type="component" value="Unassembled WGS sequence"/>
</dbReference>
<comment type="caution">
    <text evidence="3">The sequence shown here is derived from an EMBL/GenBank/DDBJ whole genome shotgun (WGS) entry which is preliminary data.</text>
</comment>
<protein>
    <recommendedName>
        <fullName evidence="2">HAT C-terminal dimerisation domain-containing protein</fullName>
    </recommendedName>
</protein>
<dbReference type="OrthoDB" id="10057873at2759"/>
<gene>
    <name evidence="3" type="ORF">DGAL_LOCUS17360</name>
</gene>
<dbReference type="PANTHER" id="PTHR23272">
    <property type="entry name" value="BED FINGER-RELATED"/>
    <property type="match status" value="1"/>
</dbReference>
<dbReference type="AlphaFoldDB" id="A0A8J2S9N7"/>
<dbReference type="InterPro" id="IPR012337">
    <property type="entry name" value="RNaseH-like_sf"/>
</dbReference>
<feature type="compositionally biased region" description="Polar residues" evidence="1">
    <location>
        <begin position="9"/>
        <end position="19"/>
    </location>
</feature>
<reference evidence="3" key="1">
    <citation type="submission" date="2021-11" db="EMBL/GenBank/DDBJ databases">
        <authorList>
            <person name="Schell T."/>
        </authorList>
    </citation>
    <scope>NUCLEOTIDE SEQUENCE</scope>
    <source>
        <strain evidence="3">M5</strain>
    </source>
</reference>
<dbReference type="InterPro" id="IPR008906">
    <property type="entry name" value="HATC_C_dom"/>
</dbReference>
<feature type="domain" description="HAT C-terminal dimerisation" evidence="2">
    <location>
        <begin position="360"/>
        <end position="392"/>
    </location>
</feature>
<sequence>MPDEFIHTTPLQSENQLPSQKKAAEKPDSEEVFIELEIDGSLMDSMDDLAAELKQLAVPDLDTQEELEEIEQGIDLHLLPSPSASFRQVVEYCLSGTFRATCIAQTLQLVVGDAMKAMIGFVSPSSLAAVEHASKTLNFVRKSVLDTETVWNSQLRMISALLKAIDKDRKLQSKLNATKEWGELSSHELALLKELAILLQPFEEAQLIIFKETMKRQLSLTIKDANNKLYSIPACPFSNQIKYCKPIAKILKESLKRRLSYVLRDTFYVLDWAVLAAVKAELEMSTQQLNSSQPNLTEEKKNVPTEANNDSSRLYSTLIDEPSQNPSGSISAAVIEEFETFINEPLSSLRELVDPLKPDGPTKPRRPLQYWKNNSHRFPILAAIARDICAVSALILHIHFYSSR</sequence>
<dbReference type="EMBL" id="CAKKLH010000340">
    <property type="protein sequence ID" value="CAH0113464.1"/>
    <property type="molecule type" value="Genomic_DNA"/>
</dbReference>
<dbReference type="GO" id="GO:0046983">
    <property type="term" value="F:protein dimerization activity"/>
    <property type="evidence" value="ECO:0007669"/>
    <property type="project" value="InterPro"/>
</dbReference>
<evidence type="ECO:0000259" key="2">
    <source>
        <dbReference type="Pfam" id="PF05699"/>
    </source>
</evidence>
<proteinExistence type="predicted"/>
<name>A0A8J2S9N7_9CRUS</name>
<feature type="compositionally biased region" description="Polar residues" evidence="1">
    <location>
        <begin position="287"/>
        <end position="296"/>
    </location>
</feature>